<dbReference type="STRING" id="227598.APY94_07410"/>
<dbReference type="Proteomes" id="UP000053462">
    <property type="component" value="Unassembled WGS sequence"/>
</dbReference>
<dbReference type="CDD" id="cd01045">
    <property type="entry name" value="Ferritin_like_AB"/>
    <property type="match status" value="1"/>
</dbReference>
<dbReference type="InterPro" id="IPR009040">
    <property type="entry name" value="Ferritin-like_diiron"/>
</dbReference>
<organism evidence="2 3">
    <name type="scientific">Thermococcus celericrescens</name>
    <dbReference type="NCBI Taxonomy" id="227598"/>
    <lineage>
        <taxon>Archaea</taxon>
        <taxon>Methanobacteriati</taxon>
        <taxon>Methanobacteriota</taxon>
        <taxon>Thermococci</taxon>
        <taxon>Thermococcales</taxon>
        <taxon>Thermococcaceae</taxon>
        <taxon>Thermococcus</taxon>
    </lineage>
</organism>
<comment type="caution">
    <text evidence="2">The sequence shown here is derived from an EMBL/GenBank/DDBJ whole genome shotgun (WGS) entry which is preliminary data.</text>
</comment>
<dbReference type="PROSITE" id="PS50905">
    <property type="entry name" value="FERRITIN_LIKE"/>
    <property type="match status" value="1"/>
</dbReference>
<protein>
    <submittedName>
        <fullName evidence="2">Rubrerythrin</fullName>
    </submittedName>
</protein>
<dbReference type="InterPro" id="IPR012347">
    <property type="entry name" value="Ferritin-like"/>
</dbReference>
<dbReference type="SUPFAM" id="SSF47240">
    <property type="entry name" value="Ferritin-like"/>
    <property type="match status" value="1"/>
</dbReference>
<keyword evidence="3" id="KW-1185">Reference proteome</keyword>
<dbReference type="AlphaFoldDB" id="A0A100XXI0"/>
<evidence type="ECO:0000313" key="3">
    <source>
        <dbReference type="Proteomes" id="UP000053462"/>
    </source>
</evidence>
<dbReference type="Gene3D" id="1.20.1260.10">
    <property type="match status" value="1"/>
</dbReference>
<dbReference type="PANTHER" id="PTHR33531:SF10">
    <property type="entry name" value="BLR7895 PROTEIN"/>
    <property type="match status" value="1"/>
</dbReference>
<accession>A0A100XXI0</accession>
<feature type="domain" description="Ferritin-like diiron" evidence="1">
    <location>
        <begin position="96"/>
        <end position="162"/>
    </location>
</feature>
<dbReference type="PANTHER" id="PTHR33531">
    <property type="entry name" value="RUBRERYTHRIN SUBFAMILY"/>
    <property type="match status" value="1"/>
</dbReference>
<dbReference type="GO" id="GO:0016491">
    <property type="term" value="F:oxidoreductase activity"/>
    <property type="evidence" value="ECO:0007669"/>
    <property type="project" value="InterPro"/>
</dbReference>
<dbReference type="EMBL" id="LLYW01000025">
    <property type="protein sequence ID" value="KUH33088.1"/>
    <property type="molecule type" value="Genomic_DNA"/>
</dbReference>
<gene>
    <name evidence="2" type="ORF">APY94_07410</name>
</gene>
<sequence length="162" mass="18978">MYDVDEIVEALSRLSYEEALAYWIEGERKEAEFYSELAKRARDLGLGEELVETFEKLAADSMKHATELGAHYESRYGRRPEMDIPSIEVLPVIDEFERADQIDEVLRAAMESELIAHRSYALLAEKVEDEELRKLYRRLAEVEKGHYEMLRKRYEELKNGEG</sequence>
<dbReference type="OrthoDB" id="102142at2157"/>
<dbReference type="RefSeq" id="WP_058939022.1">
    <property type="nucleotide sequence ID" value="NZ_LLYW01000025.1"/>
</dbReference>
<dbReference type="GO" id="GO:0046872">
    <property type="term" value="F:metal ion binding"/>
    <property type="evidence" value="ECO:0007669"/>
    <property type="project" value="InterPro"/>
</dbReference>
<reference evidence="2 3" key="1">
    <citation type="submission" date="2015-10" db="EMBL/GenBank/DDBJ databases">
        <title>Draft genome sequence of Thermococcus celericrescens strain DSM 17994.</title>
        <authorList>
            <person name="Hong S.-J."/>
            <person name="Park C.-E."/>
            <person name="Shin J.-H."/>
        </authorList>
    </citation>
    <scope>NUCLEOTIDE SEQUENCE [LARGE SCALE GENOMIC DNA]</scope>
    <source>
        <strain evidence="2 3">DSM 17994</strain>
    </source>
</reference>
<evidence type="ECO:0000313" key="2">
    <source>
        <dbReference type="EMBL" id="KUH33088.1"/>
    </source>
</evidence>
<evidence type="ECO:0000259" key="1">
    <source>
        <dbReference type="PROSITE" id="PS50905"/>
    </source>
</evidence>
<dbReference type="Pfam" id="PF02915">
    <property type="entry name" value="Rubrerythrin"/>
    <property type="match status" value="1"/>
</dbReference>
<dbReference type="InterPro" id="IPR003251">
    <property type="entry name" value="Rr_diiron-bd_dom"/>
</dbReference>
<proteinExistence type="predicted"/>
<dbReference type="InterPro" id="IPR009078">
    <property type="entry name" value="Ferritin-like_SF"/>
</dbReference>
<name>A0A100XXI0_9EURY</name>